<dbReference type="Gene3D" id="1.20.1250.20">
    <property type="entry name" value="MFS general substrate transporter like domains"/>
    <property type="match status" value="1"/>
</dbReference>
<dbReference type="InterPro" id="IPR020846">
    <property type="entry name" value="MFS_dom"/>
</dbReference>
<feature type="transmembrane region" description="Helical" evidence="7">
    <location>
        <begin position="255"/>
        <end position="281"/>
    </location>
</feature>
<keyword evidence="10" id="KW-1185">Reference proteome</keyword>
<feature type="transmembrane region" description="Helical" evidence="7">
    <location>
        <begin position="201"/>
        <end position="224"/>
    </location>
</feature>
<dbReference type="PANTHER" id="PTHR23511">
    <property type="entry name" value="SYNAPTIC VESICLE GLYCOPROTEIN 2"/>
    <property type="match status" value="1"/>
</dbReference>
<dbReference type="SUPFAM" id="SSF103473">
    <property type="entry name" value="MFS general substrate transporter"/>
    <property type="match status" value="1"/>
</dbReference>
<feature type="transmembrane region" description="Helical" evidence="7">
    <location>
        <begin position="302"/>
        <end position="322"/>
    </location>
</feature>
<feature type="domain" description="Major facilitator superfamily (MFS) profile" evidence="8">
    <location>
        <begin position="1"/>
        <end position="331"/>
    </location>
</feature>
<keyword evidence="5 7" id="KW-1133">Transmembrane helix</keyword>
<dbReference type="Pfam" id="PF07690">
    <property type="entry name" value="MFS_1"/>
    <property type="match status" value="1"/>
</dbReference>
<evidence type="ECO:0000313" key="9">
    <source>
        <dbReference type="EMBL" id="KAJ8928320.1"/>
    </source>
</evidence>
<dbReference type="PANTHER" id="PTHR23511:SF36">
    <property type="entry name" value="EG:BACR7A4.13 PROTEIN-RELATED"/>
    <property type="match status" value="1"/>
</dbReference>
<dbReference type="EMBL" id="JANEYF010005402">
    <property type="protein sequence ID" value="KAJ8928320.1"/>
    <property type="molecule type" value="Genomic_DNA"/>
</dbReference>
<dbReference type="GO" id="GO:0016020">
    <property type="term" value="C:membrane"/>
    <property type="evidence" value="ECO:0007669"/>
    <property type="project" value="UniProtKB-SubCell"/>
</dbReference>
<keyword evidence="6 7" id="KW-0472">Membrane</keyword>
<dbReference type="InterPro" id="IPR005828">
    <property type="entry name" value="MFS_sugar_transport-like"/>
</dbReference>
<reference evidence="9" key="1">
    <citation type="journal article" date="2023" name="Insect Mol. Biol.">
        <title>Genome sequencing provides insights into the evolution of gene families encoding plant cell wall-degrading enzymes in longhorned beetles.</title>
        <authorList>
            <person name="Shin N.R."/>
            <person name="Okamura Y."/>
            <person name="Kirsch R."/>
            <person name="Pauchet Y."/>
        </authorList>
    </citation>
    <scope>NUCLEOTIDE SEQUENCE</scope>
    <source>
        <strain evidence="9">RBIC_L_NR</strain>
    </source>
</reference>
<dbReference type="InterPro" id="IPR011701">
    <property type="entry name" value="MFS"/>
</dbReference>
<evidence type="ECO:0000256" key="7">
    <source>
        <dbReference type="SAM" id="Phobius"/>
    </source>
</evidence>
<accession>A0AAV8WPU8</accession>
<evidence type="ECO:0000259" key="8">
    <source>
        <dbReference type="PROSITE" id="PS50850"/>
    </source>
</evidence>
<evidence type="ECO:0000256" key="3">
    <source>
        <dbReference type="ARBA" id="ARBA00022448"/>
    </source>
</evidence>
<evidence type="ECO:0000256" key="5">
    <source>
        <dbReference type="ARBA" id="ARBA00022989"/>
    </source>
</evidence>
<dbReference type="GO" id="GO:0022857">
    <property type="term" value="F:transmembrane transporter activity"/>
    <property type="evidence" value="ECO:0007669"/>
    <property type="project" value="InterPro"/>
</dbReference>
<evidence type="ECO:0000256" key="4">
    <source>
        <dbReference type="ARBA" id="ARBA00022692"/>
    </source>
</evidence>
<comment type="caution">
    <text evidence="9">The sequence shown here is derived from an EMBL/GenBank/DDBJ whole genome shotgun (WGS) entry which is preliminary data.</text>
</comment>
<comment type="subcellular location">
    <subcellularLocation>
        <location evidence="1">Membrane</location>
        <topology evidence="1">Multi-pass membrane protein</topology>
    </subcellularLocation>
</comment>
<evidence type="ECO:0000256" key="6">
    <source>
        <dbReference type="ARBA" id="ARBA00023136"/>
    </source>
</evidence>
<feature type="transmembrane region" description="Helical" evidence="7">
    <location>
        <begin position="27"/>
        <end position="48"/>
    </location>
</feature>
<keyword evidence="3" id="KW-0813">Transport</keyword>
<dbReference type="Proteomes" id="UP001162156">
    <property type="component" value="Unassembled WGS sequence"/>
</dbReference>
<name>A0AAV8WPU8_9CUCU</name>
<dbReference type="PROSITE" id="PS50850">
    <property type="entry name" value="MFS"/>
    <property type="match status" value="1"/>
</dbReference>
<protein>
    <recommendedName>
        <fullName evidence="8">Major facilitator superfamily (MFS) profile domain-containing protein</fullName>
    </recommendedName>
</protein>
<dbReference type="Pfam" id="PF00083">
    <property type="entry name" value="Sugar_tr"/>
    <property type="match status" value="1"/>
</dbReference>
<proteinExistence type="inferred from homology"/>
<sequence>MVLPLLAWVVLPKNINFTLFGHFDVHAWNVFLFIGAWSPITSSVVFFFMPESPKFLMTDGRNEEAIKVFRKIYTVNTGKTADSYPIKALIDEHVQNGTNAKENVLKRTVSKAIVQRLYQMKPLFCPPHILKLLHVSLNACVLLMSYFTLLLWLPQLFQSINDYKFTHNGSSSSICEMISDLTQENTSTASSCVVNLENSEVYINSTIVTVSTVVSYVFAALFVNLLGKKRLTIVMTFISGCCAMSIYFAQNSEALLVLSAIFLSFTVVCTTIIIAITLELFPTNLRSMALSIHLMNARLGSILGNILFPILLRTGCAPPFLFTGSAAIGMK</sequence>
<evidence type="ECO:0000256" key="2">
    <source>
        <dbReference type="ARBA" id="ARBA00008335"/>
    </source>
</evidence>
<keyword evidence="4 7" id="KW-0812">Transmembrane</keyword>
<dbReference type="AlphaFoldDB" id="A0AAV8WPU8"/>
<organism evidence="9 10">
    <name type="scientific">Rhamnusium bicolor</name>
    <dbReference type="NCBI Taxonomy" id="1586634"/>
    <lineage>
        <taxon>Eukaryota</taxon>
        <taxon>Metazoa</taxon>
        <taxon>Ecdysozoa</taxon>
        <taxon>Arthropoda</taxon>
        <taxon>Hexapoda</taxon>
        <taxon>Insecta</taxon>
        <taxon>Pterygota</taxon>
        <taxon>Neoptera</taxon>
        <taxon>Endopterygota</taxon>
        <taxon>Coleoptera</taxon>
        <taxon>Polyphaga</taxon>
        <taxon>Cucujiformia</taxon>
        <taxon>Chrysomeloidea</taxon>
        <taxon>Cerambycidae</taxon>
        <taxon>Lepturinae</taxon>
        <taxon>Rhagiini</taxon>
        <taxon>Rhamnusium</taxon>
    </lineage>
</organism>
<feature type="transmembrane region" description="Helical" evidence="7">
    <location>
        <begin position="129"/>
        <end position="153"/>
    </location>
</feature>
<evidence type="ECO:0000313" key="10">
    <source>
        <dbReference type="Proteomes" id="UP001162156"/>
    </source>
</evidence>
<feature type="transmembrane region" description="Helical" evidence="7">
    <location>
        <begin position="231"/>
        <end position="249"/>
    </location>
</feature>
<gene>
    <name evidence="9" type="ORF">NQ314_019132</name>
</gene>
<evidence type="ECO:0000256" key="1">
    <source>
        <dbReference type="ARBA" id="ARBA00004141"/>
    </source>
</evidence>
<dbReference type="InterPro" id="IPR036259">
    <property type="entry name" value="MFS_trans_sf"/>
</dbReference>
<comment type="similarity">
    <text evidence="2">Belongs to the major facilitator superfamily.</text>
</comment>